<evidence type="ECO:0000256" key="1">
    <source>
        <dbReference type="ARBA" id="ARBA00004651"/>
    </source>
</evidence>
<protein>
    <recommendedName>
        <fullName evidence="8">Phosphate transport system permease protein PstA</fullName>
    </recommendedName>
</protein>
<sequence length="279" mass="29775">MRLVAKISQIAAFALLWSTAVLVIGCLLLIIGFILREGLPSVNWEFLSGYPEAMGREGGIFPTIVASLYLTLVSLLIAAPVGVGSAIYLVEYTRENWATKVIRFATETLAGVPSIIFGLFGFAFLVIFLHLGFSILSGAITLAIMLLPTIIRTSEEALKTVPNSYREGSLALGATQWVTIIKVVVPAALPGIVTGIVLSIGRAIGETAAVWLTVGGALRLPISVMDSARPMTLHLYTLAAEGLSLPRAYATASVLIIAIWIVNTVASFLMSRFSLRLKA</sequence>
<feature type="domain" description="ABC transmembrane type-1" evidence="9">
    <location>
        <begin position="64"/>
        <end position="266"/>
    </location>
</feature>
<dbReference type="OrthoDB" id="9785113at2"/>
<dbReference type="Proteomes" id="UP000295008">
    <property type="component" value="Unassembled WGS sequence"/>
</dbReference>
<dbReference type="PANTHER" id="PTHR43470">
    <property type="entry name" value="PHOSPHATE TRANSPORT SYSTEM PERMEASE PROTEIN PSTA-RELATED"/>
    <property type="match status" value="1"/>
</dbReference>
<gene>
    <name evidence="10" type="ORF">EDC14_101089</name>
</gene>
<reference evidence="10 11" key="1">
    <citation type="submission" date="2019-03" db="EMBL/GenBank/DDBJ databases">
        <title>Genomic Encyclopedia of Type Strains, Phase IV (KMG-IV): sequencing the most valuable type-strain genomes for metagenomic binning, comparative biology and taxonomic classification.</title>
        <authorList>
            <person name="Goeker M."/>
        </authorList>
    </citation>
    <scope>NUCLEOTIDE SEQUENCE [LARGE SCALE GENOMIC DNA]</scope>
    <source>
        <strain evidence="10 11">LX-B</strain>
    </source>
</reference>
<dbReference type="GO" id="GO:0035435">
    <property type="term" value="P:phosphate ion transmembrane transport"/>
    <property type="evidence" value="ECO:0007669"/>
    <property type="project" value="InterPro"/>
</dbReference>
<dbReference type="CDD" id="cd06261">
    <property type="entry name" value="TM_PBP2"/>
    <property type="match status" value="1"/>
</dbReference>
<dbReference type="PANTHER" id="PTHR43470:SF3">
    <property type="entry name" value="PHOSPHATE TRANSPORT SYSTEM PERMEASE PROTEIN PSTA-RELATED"/>
    <property type="match status" value="1"/>
</dbReference>
<evidence type="ECO:0000256" key="2">
    <source>
        <dbReference type="ARBA" id="ARBA00007069"/>
    </source>
</evidence>
<organism evidence="10 11">
    <name type="scientific">Hydrogenispora ethanolica</name>
    <dbReference type="NCBI Taxonomy" id="1082276"/>
    <lineage>
        <taxon>Bacteria</taxon>
        <taxon>Bacillati</taxon>
        <taxon>Bacillota</taxon>
        <taxon>Hydrogenispora</taxon>
    </lineage>
</organism>
<dbReference type="PROSITE" id="PS50928">
    <property type="entry name" value="ABC_TM1"/>
    <property type="match status" value="1"/>
</dbReference>
<keyword evidence="6 8" id="KW-1133">Transmembrane helix</keyword>
<dbReference type="SUPFAM" id="SSF161098">
    <property type="entry name" value="MetI-like"/>
    <property type="match status" value="1"/>
</dbReference>
<proteinExistence type="inferred from homology"/>
<evidence type="ECO:0000256" key="7">
    <source>
        <dbReference type="ARBA" id="ARBA00023136"/>
    </source>
</evidence>
<accession>A0A4R1RVG6</accession>
<keyword evidence="11" id="KW-1185">Reference proteome</keyword>
<dbReference type="InterPro" id="IPR035906">
    <property type="entry name" value="MetI-like_sf"/>
</dbReference>
<keyword evidence="3" id="KW-0813">Transport</keyword>
<dbReference type="InterPro" id="IPR000515">
    <property type="entry name" value="MetI-like"/>
</dbReference>
<dbReference type="Gene3D" id="1.10.3720.10">
    <property type="entry name" value="MetI-like"/>
    <property type="match status" value="1"/>
</dbReference>
<evidence type="ECO:0000256" key="8">
    <source>
        <dbReference type="RuleBase" id="RU363043"/>
    </source>
</evidence>
<keyword evidence="4 8" id="KW-1003">Cell membrane</keyword>
<feature type="transmembrane region" description="Helical" evidence="8">
    <location>
        <begin position="248"/>
        <end position="270"/>
    </location>
</feature>
<feature type="transmembrane region" description="Helical" evidence="8">
    <location>
        <begin position="101"/>
        <end position="127"/>
    </location>
</feature>
<dbReference type="EMBL" id="SLUN01000010">
    <property type="protein sequence ID" value="TCL70100.1"/>
    <property type="molecule type" value="Genomic_DNA"/>
</dbReference>
<dbReference type="AlphaFoldDB" id="A0A4R1RVG6"/>
<dbReference type="GO" id="GO:0005886">
    <property type="term" value="C:plasma membrane"/>
    <property type="evidence" value="ECO:0007669"/>
    <property type="project" value="UniProtKB-SubCell"/>
</dbReference>
<evidence type="ECO:0000256" key="6">
    <source>
        <dbReference type="ARBA" id="ARBA00022989"/>
    </source>
</evidence>
<comment type="caution">
    <text evidence="10">The sequence shown here is derived from an EMBL/GenBank/DDBJ whole genome shotgun (WGS) entry which is preliminary data.</text>
</comment>
<feature type="transmembrane region" description="Helical" evidence="8">
    <location>
        <begin position="64"/>
        <end position="89"/>
    </location>
</feature>
<evidence type="ECO:0000256" key="4">
    <source>
        <dbReference type="ARBA" id="ARBA00022475"/>
    </source>
</evidence>
<comment type="caution">
    <text evidence="8">Lacks conserved residue(s) required for the propagation of feature annotation.</text>
</comment>
<keyword evidence="5 8" id="KW-0812">Transmembrane</keyword>
<feature type="transmembrane region" description="Helical" evidence="8">
    <location>
        <begin position="208"/>
        <end position="228"/>
    </location>
</feature>
<dbReference type="NCBIfam" id="TIGR00974">
    <property type="entry name" value="3a0107s02c"/>
    <property type="match status" value="1"/>
</dbReference>
<evidence type="ECO:0000256" key="3">
    <source>
        <dbReference type="ARBA" id="ARBA00022448"/>
    </source>
</evidence>
<evidence type="ECO:0000313" key="11">
    <source>
        <dbReference type="Proteomes" id="UP000295008"/>
    </source>
</evidence>
<dbReference type="InterPro" id="IPR005672">
    <property type="entry name" value="Phosphate_PstA"/>
</dbReference>
<comment type="subcellular location">
    <subcellularLocation>
        <location evidence="1 8">Cell membrane</location>
        <topology evidence="1 8">Multi-pass membrane protein</topology>
    </subcellularLocation>
</comment>
<feature type="transmembrane region" description="Helical" evidence="8">
    <location>
        <begin position="12"/>
        <end position="35"/>
    </location>
</feature>
<dbReference type="RefSeq" id="WP_132014188.1">
    <property type="nucleotide sequence ID" value="NZ_SLUN01000010.1"/>
</dbReference>
<dbReference type="Pfam" id="PF00528">
    <property type="entry name" value="BPD_transp_1"/>
    <property type="match status" value="1"/>
</dbReference>
<keyword evidence="7 8" id="KW-0472">Membrane</keyword>
<evidence type="ECO:0000259" key="9">
    <source>
        <dbReference type="PROSITE" id="PS50928"/>
    </source>
</evidence>
<name>A0A4R1RVG6_HYDET</name>
<dbReference type="PROSITE" id="PS51257">
    <property type="entry name" value="PROKAR_LIPOPROTEIN"/>
    <property type="match status" value="1"/>
</dbReference>
<comment type="similarity">
    <text evidence="2 8">Belongs to the binding-protein-dependent transport system permease family. CysTW subfamily.</text>
</comment>
<evidence type="ECO:0000256" key="5">
    <source>
        <dbReference type="ARBA" id="ARBA00022692"/>
    </source>
</evidence>
<dbReference type="GO" id="GO:0005315">
    <property type="term" value="F:phosphate transmembrane transporter activity"/>
    <property type="evidence" value="ECO:0007669"/>
    <property type="project" value="InterPro"/>
</dbReference>
<evidence type="ECO:0000313" key="10">
    <source>
        <dbReference type="EMBL" id="TCL70100.1"/>
    </source>
</evidence>